<gene>
    <name evidence="2" type="ORF">CLV59_10641</name>
</gene>
<feature type="transmembrane region" description="Helical" evidence="1">
    <location>
        <begin position="239"/>
        <end position="259"/>
    </location>
</feature>
<dbReference type="AlphaFoldDB" id="A0A327VSG6"/>
<dbReference type="Proteomes" id="UP000249819">
    <property type="component" value="Unassembled WGS sequence"/>
</dbReference>
<dbReference type="EMBL" id="QLMA01000006">
    <property type="protein sequence ID" value="RAJ78981.1"/>
    <property type="molecule type" value="Genomic_DNA"/>
</dbReference>
<evidence type="ECO:0000313" key="3">
    <source>
        <dbReference type="Proteomes" id="UP000249819"/>
    </source>
</evidence>
<proteinExistence type="predicted"/>
<reference evidence="2 3" key="1">
    <citation type="submission" date="2018-06" db="EMBL/GenBank/DDBJ databases">
        <title>Genomic Encyclopedia of Archaeal and Bacterial Type Strains, Phase II (KMG-II): from individual species to whole genera.</title>
        <authorList>
            <person name="Goeker M."/>
        </authorList>
    </citation>
    <scope>NUCLEOTIDE SEQUENCE [LARGE SCALE GENOMIC DNA]</scope>
    <source>
        <strain evidence="2 3">DSM 29821</strain>
    </source>
</reference>
<evidence type="ECO:0000313" key="2">
    <source>
        <dbReference type="EMBL" id="RAJ78981.1"/>
    </source>
</evidence>
<feature type="transmembrane region" description="Helical" evidence="1">
    <location>
        <begin position="96"/>
        <end position="118"/>
    </location>
</feature>
<comment type="caution">
    <text evidence="2">The sequence shown here is derived from an EMBL/GenBank/DDBJ whole genome shotgun (WGS) entry which is preliminary data.</text>
</comment>
<accession>A0A327VSG6</accession>
<organism evidence="2 3">
    <name type="scientific">Chitinophaga dinghuensis</name>
    <dbReference type="NCBI Taxonomy" id="1539050"/>
    <lineage>
        <taxon>Bacteria</taxon>
        <taxon>Pseudomonadati</taxon>
        <taxon>Bacteroidota</taxon>
        <taxon>Chitinophagia</taxon>
        <taxon>Chitinophagales</taxon>
        <taxon>Chitinophagaceae</taxon>
        <taxon>Chitinophaga</taxon>
    </lineage>
</organism>
<name>A0A327VSG6_9BACT</name>
<feature type="transmembrane region" description="Helical" evidence="1">
    <location>
        <begin position="24"/>
        <end position="43"/>
    </location>
</feature>
<sequence>MNDVFSARRFGWLMRKVFLDKTTPVLGTILLCFTVTLIFYGLTRLLQGIPTAQNGAFTIGLPLGGTLVASVVFGYFNNNAVGTSFLTLPVSVFEKWLSGVLIVGVLYFFLFLLFFRLIDTAFVAQYHSGLNPHSPYYKEQYEYVQLFSLTGFTARVNYMMFFNFAGMMMLGSLFFNKAPFVKTALAICVLIIATFLLNLLVINLLIKNVQIAFPFSVVWIWVGTDRAALNLSPENESRIRFIFCFVLPSIFWGLSLLRLKEKEF</sequence>
<keyword evidence="1" id="KW-1133">Transmembrane helix</keyword>
<protein>
    <recommendedName>
        <fullName evidence="4">ABC-2 family transporter</fullName>
    </recommendedName>
</protein>
<keyword evidence="1" id="KW-0812">Transmembrane</keyword>
<feature type="transmembrane region" description="Helical" evidence="1">
    <location>
        <begin position="55"/>
        <end position="76"/>
    </location>
</feature>
<keyword evidence="1" id="KW-0472">Membrane</keyword>
<evidence type="ECO:0000256" key="1">
    <source>
        <dbReference type="SAM" id="Phobius"/>
    </source>
</evidence>
<feature type="transmembrane region" description="Helical" evidence="1">
    <location>
        <begin position="181"/>
        <end position="202"/>
    </location>
</feature>
<evidence type="ECO:0008006" key="4">
    <source>
        <dbReference type="Google" id="ProtNLM"/>
    </source>
</evidence>
<keyword evidence="3" id="KW-1185">Reference proteome</keyword>
<feature type="transmembrane region" description="Helical" evidence="1">
    <location>
        <begin position="209"/>
        <end position="227"/>
    </location>
</feature>
<feature type="transmembrane region" description="Helical" evidence="1">
    <location>
        <begin position="156"/>
        <end position="175"/>
    </location>
</feature>